<dbReference type="SMART" id="SM00389">
    <property type="entry name" value="HOX"/>
    <property type="match status" value="1"/>
</dbReference>
<dbReference type="PANTHER" id="PTHR24329">
    <property type="entry name" value="HOMEOBOX PROTEIN ARISTALESS"/>
    <property type="match status" value="1"/>
</dbReference>
<evidence type="ECO:0000256" key="1">
    <source>
        <dbReference type="ARBA" id="ARBA00004123"/>
    </source>
</evidence>
<evidence type="ECO:0000256" key="4">
    <source>
        <dbReference type="ARBA" id="ARBA00023155"/>
    </source>
</evidence>
<dbReference type="Pfam" id="PF00046">
    <property type="entry name" value="Homeodomain"/>
    <property type="match status" value="1"/>
</dbReference>
<keyword evidence="5 6" id="KW-0539">Nucleus</keyword>
<feature type="domain" description="OAR" evidence="10">
    <location>
        <begin position="308"/>
        <end position="321"/>
    </location>
</feature>
<keyword evidence="4 6" id="KW-0371">Homeobox</keyword>
<dbReference type="InterPro" id="IPR009057">
    <property type="entry name" value="Homeodomain-like_sf"/>
</dbReference>
<dbReference type="InterPro" id="IPR000047">
    <property type="entry name" value="HTH_motif"/>
</dbReference>
<dbReference type="InterPro" id="IPR003654">
    <property type="entry name" value="OAR_dom"/>
</dbReference>
<accession>A0A9P0NEK5</accession>
<sequence>MQHHLQLQQEQSSMGISENSSKLDEIGHQHFDNHSLTLTNLSENLMSDHSDTELEHDPHRKRKQRRYRTTFTSVQLEELEKAFSRTHYPDVFTREELAMKIGLTEARIQVWFQNRRAKFRKHEKVGPSGHPYNSYMPTAPSATSSALQANPFTHLGFNFRKQFDAASLAAFRYPQLSGNPMVPSAYFNQFHRAPPPHLLHPSMNGFYSPANASFQTLLANISAAQHPPTLQQFSTKSPSDYLSSIPVSSALSVSPPISPTDSNKSSTSAPLTPINVSSPASQISPNSSVAATPTVQNSSPPPEDRRSSSIAALRLKAREHEMRLEMIRHNGNDDGKNV</sequence>
<feature type="domain" description="Homeobox" evidence="9">
    <location>
        <begin position="62"/>
        <end position="122"/>
    </location>
</feature>
<protein>
    <submittedName>
        <fullName evidence="11">Uncharacterized protein</fullName>
    </submittedName>
</protein>
<dbReference type="CDD" id="cd00086">
    <property type="entry name" value="homeodomain"/>
    <property type="match status" value="1"/>
</dbReference>
<dbReference type="InterPro" id="IPR017970">
    <property type="entry name" value="Homeobox_CS"/>
</dbReference>
<name>A0A9P0NEK5_9DIPT</name>
<feature type="compositionally biased region" description="Polar residues" evidence="8">
    <location>
        <begin position="260"/>
        <end position="276"/>
    </location>
</feature>
<evidence type="ECO:0000256" key="3">
    <source>
        <dbReference type="ARBA" id="ARBA00023125"/>
    </source>
</evidence>
<dbReference type="InterPro" id="IPR050649">
    <property type="entry name" value="Paired_Homeobox_TFs"/>
</dbReference>
<reference evidence="11" key="1">
    <citation type="submission" date="2022-01" db="EMBL/GenBank/DDBJ databases">
        <authorList>
            <person name="King R."/>
        </authorList>
    </citation>
    <scope>NUCLEOTIDE SEQUENCE</scope>
</reference>
<keyword evidence="2" id="KW-0217">Developmental protein</keyword>
<evidence type="ECO:0000256" key="8">
    <source>
        <dbReference type="SAM" id="MobiDB-lite"/>
    </source>
</evidence>
<dbReference type="GO" id="GO:0005634">
    <property type="term" value="C:nucleus"/>
    <property type="evidence" value="ECO:0007669"/>
    <property type="project" value="UniProtKB-SubCell"/>
</dbReference>
<evidence type="ECO:0000313" key="12">
    <source>
        <dbReference type="Proteomes" id="UP001153620"/>
    </source>
</evidence>
<evidence type="ECO:0000256" key="6">
    <source>
        <dbReference type="PROSITE-ProRule" id="PRU00108"/>
    </source>
</evidence>
<evidence type="ECO:0000256" key="7">
    <source>
        <dbReference type="RuleBase" id="RU000682"/>
    </source>
</evidence>
<dbReference type="PRINTS" id="PR00031">
    <property type="entry name" value="HTHREPRESSR"/>
</dbReference>
<dbReference type="SUPFAM" id="SSF46689">
    <property type="entry name" value="Homeodomain-like"/>
    <property type="match status" value="1"/>
</dbReference>
<evidence type="ECO:0000259" key="10">
    <source>
        <dbReference type="PROSITE" id="PS50803"/>
    </source>
</evidence>
<dbReference type="OrthoDB" id="8060683at2759"/>
<dbReference type="InterPro" id="IPR001356">
    <property type="entry name" value="HD"/>
</dbReference>
<feature type="region of interest" description="Disordered" evidence="8">
    <location>
        <begin position="251"/>
        <end position="311"/>
    </location>
</feature>
<organism evidence="11 12">
    <name type="scientific">Chironomus riparius</name>
    <dbReference type="NCBI Taxonomy" id="315576"/>
    <lineage>
        <taxon>Eukaryota</taxon>
        <taxon>Metazoa</taxon>
        <taxon>Ecdysozoa</taxon>
        <taxon>Arthropoda</taxon>
        <taxon>Hexapoda</taxon>
        <taxon>Insecta</taxon>
        <taxon>Pterygota</taxon>
        <taxon>Neoptera</taxon>
        <taxon>Endopterygota</taxon>
        <taxon>Diptera</taxon>
        <taxon>Nematocera</taxon>
        <taxon>Chironomoidea</taxon>
        <taxon>Chironomidae</taxon>
        <taxon>Chironominae</taxon>
        <taxon>Chironomus</taxon>
    </lineage>
</organism>
<proteinExistence type="predicted"/>
<dbReference type="PROSITE" id="PS50803">
    <property type="entry name" value="OAR"/>
    <property type="match status" value="1"/>
</dbReference>
<feature type="DNA-binding region" description="Homeobox" evidence="6">
    <location>
        <begin position="64"/>
        <end position="123"/>
    </location>
</feature>
<evidence type="ECO:0000256" key="2">
    <source>
        <dbReference type="ARBA" id="ARBA00022473"/>
    </source>
</evidence>
<dbReference type="PANTHER" id="PTHR24329:SF579">
    <property type="entry name" value="HOMEOBOX PROTEIN ARISTALESS"/>
    <property type="match status" value="1"/>
</dbReference>
<dbReference type="PROSITE" id="PS00027">
    <property type="entry name" value="HOMEOBOX_1"/>
    <property type="match status" value="1"/>
</dbReference>
<gene>
    <name evidence="11" type="ORF">CHIRRI_LOCUS1883</name>
</gene>
<feature type="compositionally biased region" description="Low complexity" evidence="8">
    <location>
        <begin position="277"/>
        <end position="288"/>
    </location>
</feature>
<dbReference type="Proteomes" id="UP001153620">
    <property type="component" value="Chromosome 1"/>
</dbReference>
<evidence type="ECO:0000256" key="5">
    <source>
        <dbReference type="ARBA" id="ARBA00023242"/>
    </source>
</evidence>
<comment type="subcellular location">
    <subcellularLocation>
        <location evidence="1 6 7">Nucleus</location>
    </subcellularLocation>
</comment>
<evidence type="ECO:0000259" key="9">
    <source>
        <dbReference type="PROSITE" id="PS50071"/>
    </source>
</evidence>
<feature type="region of interest" description="Disordered" evidence="8">
    <location>
        <begin position="1"/>
        <end position="20"/>
    </location>
</feature>
<dbReference type="GO" id="GO:0000981">
    <property type="term" value="F:DNA-binding transcription factor activity, RNA polymerase II-specific"/>
    <property type="evidence" value="ECO:0007669"/>
    <property type="project" value="InterPro"/>
</dbReference>
<dbReference type="Gene3D" id="1.10.10.60">
    <property type="entry name" value="Homeodomain-like"/>
    <property type="match status" value="1"/>
</dbReference>
<dbReference type="GO" id="GO:0000977">
    <property type="term" value="F:RNA polymerase II transcription regulatory region sequence-specific DNA binding"/>
    <property type="evidence" value="ECO:0007669"/>
    <property type="project" value="TreeGrafter"/>
</dbReference>
<dbReference type="FunFam" id="1.10.10.60:FF:000102">
    <property type="entry name" value="Aristaless related homeobox"/>
    <property type="match status" value="1"/>
</dbReference>
<reference evidence="11" key="2">
    <citation type="submission" date="2022-10" db="EMBL/GenBank/DDBJ databases">
        <authorList>
            <consortium name="ENA_rothamsted_submissions"/>
            <consortium name="culmorum"/>
            <person name="King R."/>
        </authorList>
    </citation>
    <scope>NUCLEOTIDE SEQUENCE</scope>
</reference>
<keyword evidence="12" id="KW-1185">Reference proteome</keyword>
<dbReference type="AlphaFoldDB" id="A0A9P0NEK5"/>
<dbReference type="EMBL" id="OU895877">
    <property type="protein sequence ID" value="CAH1710989.1"/>
    <property type="molecule type" value="Genomic_DNA"/>
</dbReference>
<dbReference type="Pfam" id="PF03826">
    <property type="entry name" value="OAR"/>
    <property type="match status" value="1"/>
</dbReference>
<keyword evidence="3 6" id="KW-0238">DNA-binding</keyword>
<evidence type="ECO:0000313" key="11">
    <source>
        <dbReference type="EMBL" id="CAH1710989.1"/>
    </source>
</evidence>
<feature type="compositionally biased region" description="Low complexity" evidence="8">
    <location>
        <begin position="1"/>
        <end position="14"/>
    </location>
</feature>
<dbReference type="PROSITE" id="PS50071">
    <property type="entry name" value="HOMEOBOX_2"/>
    <property type="match status" value="1"/>
</dbReference>